<name>A0A7W3QRC6_ACTNM</name>
<feature type="domain" description="Tail sheath protein subtilisin-like" evidence="2">
    <location>
        <begin position="256"/>
        <end position="383"/>
    </location>
</feature>
<evidence type="ECO:0008006" key="6">
    <source>
        <dbReference type="Google" id="ProtNLM"/>
    </source>
</evidence>
<dbReference type="Gene3D" id="3.40.50.11780">
    <property type="match status" value="2"/>
</dbReference>
<proteinExistence type="inferred from homology"/>
<dbReference type="InterPro" id="IPR020287">
    <property type="entry name" value="Tail_sheath_C"/>
</dbReference>
<dbReference type="AlphaFoldDB" id="A0A7W3QRC6"/>
<evidence type="ECO:0000313" key="4">
    <source>
        <dbReference type="EMBL" id="MBA8956594.1"/>
    </source>
</evidence>
<evidence type="ECO:0000256" key="1">
    <source>
        <dbReference type="ARBA" id="ARBA00008005"/>
    </source>
</evidence>
<evidence type="ECO:0000259" key="3">
    <source>
        <dbReference type="Pfam" id="PF17482"/>
    </source>
</evidence>
<evidence type="ECO:0000259" key="2">
    <source>
        <dbReference type="Pfam" id="PF04984"/>
    </source>
</evidence>
<dbReference type="EMBL" id="JACJIA010000016">
    <property type="protein sequence ID" value="MBA8956594.1"/>
    <property type="molecule type" value="Genomic_DNA"/>
</dbReference>
<dbReference type="PANTHER" id="PTHR35861">
    <property type="match status" value="1"/>
</dbReference>
<gene>
    <name evidence="4" type="ORF">HNR61_008277</name>
</gene>
<reference evidence="4 5" key="1">
    <citation type="submission" date="2020-08" db="EMBL/GenBank/DDBJ databases">
        <title>Genomic Encyclopedia of Type Strains, Phase IV (KMG-IV): sequencing the most valuable type-strain genomes for metagenomic binning, comparative biology and taxonomic classification.</title>
        <authorList>
            <person name="Goeker M."/>
        </authorList>
    </citation>
    <scope>NUCLEOTIDE SEQUENCE [LARGE SCALE GENOMIC DNA]</scope>
    <source>
        <strain evidence="4 5">DSM 44197</strain>
    </source>
</reference>
<keyword evidence="5" id="KW-1185">Reference proteome</keyword>
<protein>
    <recommendedName>
        <fullName evidence="6">Tail sheath protein</fullName>
    </recommendedName>
</protein>
<dbReference type="Pfam" id="PF04984">
    <property type="entry name" value="Phage_sheath_1"/>
    <property type="match status" value="1"/>
</dbReference>
<dbReference type="InterPro" id="IPR035089">
    <property type="entry name" value="Phage_sheath_subtilisin"/>
</dbReference>
<dbReference type="Pfam" id="PF17482">
    <property type="entry name" value="Phage_sheath_1C"/>
    <property type="match status" value="1"/>
</dbReference>
<comment type="similarity">
    <text evidence="1">Belongs to the myoviridae tail sheath protein family.</text>
</comment>
<dbReference type="RefSeq" id="WP_220510385.1">
    <property type="nucleotide sequence ID" value="NZ_BAAALP010000060.1"/>
</dbReference>
<dbReference type="InterPro" id="IPR052042">
    <property type="entry name" value="Tail_sheath_structural"/>
</dbReference>
<organism evidence="4 5">
    <name type="scientific">Actinomadura namibiensis</name>
    <dbReference type="NCBI Taxonomy" id="182080"/>
    <lineage>
        <taxon>Bacteria</taxon>
        <taxon>Bacillati</taxon>
        <taxon>Actinomycetota</taxon>
        <taxon>Actinomycetes</taxon>
        <taxon>Streptosporangiales</taxon>
        <taxon>Thermomonosporaceae</taxon>
        <taxon>Actinomadura</taxon>
    </lineage>
</organism>
<comment type="caution">
    <text evidence="4">The sequence shown here is derived from an EMBL/GenBank/DDBJ whole genome shotgun (WGS) entry which is preliminary data.</text>
</comment>
<feature type="domain" description="Tail sheath protein C-terminal" evidence="3">
    <location>
        <begin position="392"/>
        <end position="494"/>
    </location>
</feature>
<evidence type="ECO:0000313" key="5">
    <source>
        <dbReference type="Proteomes" id="UP000572680"/>
    </source>
</evidence>
<dbReference type="PANTHER" id="PTHR35861:SF1">
    <property type="entry name" value="PHAGE TAIL SHEATH PROTEIN"/>
    <property type="match status" value="1"/>
</dbReference>
<accession>A0A7W3QRC6</accession>
<sequence length="502" mass="53202">MYLVELPSGSRTITGVATSVTAFAGRALRGPADKPVPILSMAEFDQVFGGVWRDSGLGYAVRDFFGNGGNFALVVRLSGGAKTAVARVGDLVLEASGPGLWGNSLVVQVEHPDPGDAADVAAGQGVDAADLFHLTVREGGAEQPSAVERFLNLTVSDGPRRVDLVLEASRLIRTRDPLPTTRPVVGTFEVDAADRGDDGAALGRADYVPEADDPSQGIFALRTVELFNLLCLPPPAPAGDLPIGVWSKARDFCAERDALLLVDPPGTTTAAGLPDWVAQALPQHVNNRNAALYFPRVRQPDPGRGGAVGEFAPCGAVAGVMARGDATRGVWKAPAGTEAALTGVNSLAMPLTDAQNGLLNPLGINCLRTFRDAGTVVWGARTLRGTDALGDEYRYLPVRRLALFLKATLYRGTQWVVFEPNDAPLWAQIRLSIGAFMQDLFRQGAFQGSSPRDAFFVKCDAETTTQYDIDRGIVNIRVGFAPLKPAEFVVIGIQQKTSDAAA</sequence>
<dbReference type="Proteomes" id="UP000572680">
    <property type="component" value="Unassembled WGS sequence"/>
</dbReference>